<dbReference type="InterPro" id="IPR037459">
    <property type="entry name" value="RhgT-like"/>
</dbReference>
<sequence>MKQNRFYILLFCCISFAFAIPPKNIRIWLIGDSTVCTQPKDRSPVTGWGTPFEDFWDSTVTVNNRARGGRSTRTFISEGRWQNVADSLMEGDYVLMQFGHNDEAKEPQYKDRYTPVPDYKTNLIKFITETRNKKAIPVLVTPVTRFVFDSNGNIKETHKEYSAAVWEVGRAYNVPVIDLDERSRELVQKLGPETSKMLYMQLDTMEHPHYPLGRKDNTHFNEYGARRMAQLVLFEIRKLKLELTSRITTKAAP</sequence>
<dbReference type="Proteomes" id="UP000290204">
    <property type="component" value="Unassembled WGS sequence"/>
</dbReference>
<evidence type="ECO:0000313" key="5">
    <source>
        <dbReference type="Proteomes" id="UP000290204"/>
    </source>
</evidence>
<dbReference type="Pfam" id="PF13472">
    <property type="entry name" value="Lipase_GDSL_2"/>
    <property type="match status" value="1"/>
</dbReference>
<dbReference type="RefSeq" id="WP_129130641.1">
    <property type="nucleotide sequence ID" value="NZ_SDHW01000002.1"/>
</dbReference>
<feature type="domain" description="SGNH hydrolase-type esterase" evidence="3">
    <location>
        <begin position="30"/>
        <end position="226"/>
    </location>
</feature>
<dbReference type="GO" id="GO:0016788">
    <property type="term" value="F:hydrolase activity, acting on ester bonds"/>
    <property type="evidence" value="ECO:0007669"/>
    <property type="project" value="UniProtKB-ARBA"/>
</dbReference>
<name>A0A4Q1CJ56_9BACT</name>
<accession>A0A4Q1CJ56</accession>
<dbReference type="AlphaFoldDB" id="A0A4Q1CJ56"/>
<dbReference type="Gene3D" id="3.40.50.1110">
    <property type="entry name" value="SGNH hydrolase"/>
    <property type="match status" value="1"/>
</dbReference>
<dbReference type="SUPFAM" id="SSF52266">
    <property type="entry name" value="SGNH hydrolase"/>
    <property type="match status" value="1"/>
</dbReference>
<dbReference type="EMBL" id="SDHW01000002">
    <property type="protein sequence ID" value="RXK60680.1"/>
    <property type="molecule type" value="Genomic_DNA"/>
</dbReference>
<dbReference type="InterPro" id="IPR013830">
    <property type="entry name" value="SGNH_hydro"/>
</dbReference>
<dbReference type="InterPro" id="IPR036514">
    <property type="entry name" value="SGNH_hydro_sf"/>
</dbReference>
<proteinExistence type="inferred from homology"/>
<dbReference type="OrthoDB" id="9807041at2"/>
<evidence type="ECO:0000256" key="2">
    <source>
        <dbReference type="ARBA" id="ARBA00022801"/>
    </source>
</evidence>
<evidence type="ECO:0000259" key="3">
    <source>
        <dbReference type="Pfam" id="PF13472"/>
    </source>
</evidence>
<evidence type="ECO:0000313" key="4">
    <source>
        <dbReference type="EMBL" id="RXK60680.1"/>
    </source>
</evidence>
<keyword evidence="5" id="KW-1185">Reference proteome</keyword>
<comment type="caution">
    <text evidence="4">The sequence shown here is derived from an EMBL/GenBank/DDBJ whole genome shotgun (WGS) entry which is preliminary data.</text>
</comment>
<keyword evidence="2" id="KW-0378">Hydrolase</keyword>
<dbReference type="PANTHER" id="PTHR43695:SF1">
    <property type="entry name" value="RHAMNOGALACTURONAN ACETYLESTERASE"/>
    <property type="match status" value="1"/>
</dbReference>
<reference evidence="4 5" key="1">
    <citation type="submission" date="2019-01" db="EMBL/GenBank/DDBJ databases">
        <title>Lacibacter sp. strain TTM-7.</title>
        <authorList>
            <person name="Chen W.-M."/>
        </authorList>
    </citation>
    <scope>NUCLEOTIDE SEQUENCE [LARGE SCALE GENOMIC DNA]</scope>
    <source>
        <strain evidence="4 5">TTM-7</strain>
    </source>
</reference>
<organism evidence="4 5">
    <name type="scientific">Lacibacter luteus</name>
    <dbReference type="NCBI Taxonomy" id="2508719"/>
    <lineage>
        <taxon>Bacteria</taxon>
        <taxon>Pseudomonadati</taxon>
        <taxon>Bacteroidota</taxon>
        <taxon>Chitinophagia</taxon>
        <taxon>Chitinophagales</taxon>
        <taxon>Chitinophagaceae</taxon>
        <taxon>Lacibacter</taxon>
    </lineage>
</organism>
<dbReference type="CDD" id="cd01821">
    <property type="entry name" value="Rhamnogalacturan_acetylesterase_like"/>
    <property type="match status" value="1"/>
</dbReference>
<gene>
    <name evidence="4" type="ORF">ESA94_09455</name>
</gene>
<dbReference type="PANTHER" id="PTHR43695">
    <property type="entry name" value="PUTATIVE (AFU_ORTHOLOGUE AFUA_2G17250)-RELATED"/>
    <property type="match status" value="1"/>
</dbReference>
<protein>
    <submittedName>
        <fullName evidence="4">Rhamnogalacturonan acetylesterase</fullName>
    </submittedName>
</protein>
<comment type="similarity">
    <text evidence="1">Belongs to the 'GDSL' lipolytic enzyme family.</text>
</comment>
<evidence type="ECO:0000256" key="1">
    <source>
        <dbReference type="ARBA" id="ARBA00008668"/>
    </source>
</evidence>